<name>A0A378ZY59_9HYPH</name>
<organism evidence="1 2">
    <name type="scientific">Pannonibacter phragmitetus</name>
    <dbReference type="NCBI Taxonomy" id="121719"/>
    <lineage>
        <taxon>Bacteria</taxon>
        <taxon>Pseudomonadati</taxon>
        <taxon>Pseudomonadota</taxon>
        <taxon>Alphaproteobacteria</taxon>
        <taxon>Hyphomicrobiales</taxon>
        <taxon>Stappiaceae</taxon>
        <taxon>Pannonibacter</taxon>
    </lineage>
</organism>
<accession>A0A378ZY59</accession>
<sequence>MVSGKNGPDARPSCALSGICRNGIVKERKSGNLPRIYLSLTICTNTAPMSKIGNNPNRNDKKPSLKDYNDAWAAVRRRSAQQTMNLNAQLNQAFFQINTGVAQQQASNAIRGNNISAATAMSRLNILV</sequence>
<dbReference type="AlphaFoldDB" id="A0A378ZY59"/>
<evidence type="ECO:0000313" key="1">
    <source>
        <dbReference type="EMBL" id="SUB02067.1"/>
    </source>
</evidence>
<reference evidence="1 2" key="1">
    <citation type="submission" date="2018-06" db="EMBL/GenBank/DDBJ databases">
        <authorList>
            <consortium name="Pathogen Informatics"/>
            <person name="Doyle S."/>
        </authorList>
    </citation>
    <scope>NUCLEOTIDE SEQUENCE [LARGE SCALE GENOMIC DNA]</scope>
    <source>
        <strain evidence="1 2">NCTC13350</strain>
    </source>
</reference>
<dbReference type="EMBL" id="UGSK01000001">
    <property type="protein sequence ID" value="SUB02067.1"/>
    <property type="molecule type" value="Genomic_DNA"/>
</dbReference>
<protein>
    <submittedName>
        <fullName evidence="1">Uncharacterized protein</fullName>
    </submittedName>
</protein>
<dbReference type="Proteomes" id="UP000255000">
    <property type="component" value="Unassembled WGS sequence"/>
</dbReference>
<gene>
    <name evidence="1" type="ORF">NCTC13350_03016</name>
</gene>
<evidence type="ECO:0000313" key="2">
    <source>
        <dbReference type="Proteomes" id="UP000255000"/>
    </source>
</evidence>
<proteinExistence type="predicted"/>